<dbReference type="VEuPathDB" id="TriTrypDB:Tc_MARK_4603"/>
<accession>A0A2V2VIC3</accession>
<dbReference type="OrthoDB" id="276077at2759"/>
<name>A0A2V2VIC3_TRYCR</name>
<evidence type="ECO:0000259" key="1">
    <source>
        <dbReference type="PROSITE" id="PS50188"/>
    </source>
</evidence>
<dbReference type="VEuPathDB" id="TriTrypDB:C4B63_57g110"/>
<dbReference type="VEuPathDB" id="TriTrypDB:ECC02_005847"/>
<dbReference type="Gene3D" id="2.60.120.920">
    <property type="match status" value="1"/>
</dbReference>
<protein>
    <recommendedName>
        <fullName evidence="1">B30.2/SPRY domain-containing protein</fullName>
    </recommendedName>
</protein>
<dbReference type="VEuPathDB" id="TriTrypDB:TcCL_NonESM10861"/>
<evidence type="ECO:0000313" key="2">
    <source>
        <dbReference type="EMBL" id="PWU95008.1"/>
    </source>
</evidence>
<comment type="caution">
    <text evidence="2">The sequence shown here is derived from an EMBL/GenBank/DDBJ whole genome shotgun (WGS) entry which is preliminary data.</text>
</comment>
<dbReference type="PROSITE" id="PS50188">
    <property type="entry name" value="B302_SPRY"/>
    <property type="match status" value="1"/>
</dbReference>
<dbReference type="VEuPathDB" id="TriTrypDB:BCY84_06132"/>
<dbReference type="InterPro" id="IPR001870">
    <property type="entry name" value="B30.2/SPRY"/>
</dbReference>
<reference evidence="2 3" key="1">
    <citation type="journal article" date="2018" name="Microb. Genom.">
        <title>Expanding an expanded genome: long-read sequencing of Trypanosoma cruzi.</title>
        <authorList>
            <person name="Berna L."/>
            <person name="Rodriguez M."/>
            <person name="Chiribao M.L."/>
            <person name="Parodi-Talice A."/>
            <person name="Pita S."/>
            <person name="Rijo G."/>
            <person name="Alvarez-Valin F."/>
            <person name="Robello C."/>
        </authorList>
    </citation>
    <scope>NUCLEOTIDE SEQUENCE [LARGE SCALE GENOMIC DNA]</scope>
    <source>
        <strain evidence="2 3">TCC</strain>
    </source>
</reference>
<dbReference type="VEuPathDB" id="TriTrypDB:TcBrA4_0038940"/>
<evidence type="ECO:0000313" key="3">
    <source>
        <dbReference type="Proteomes" id="UP000246078"/>
    </source>
</evidence>
<dbReference type="VEuPathDB" id="TriTrypDB:TcCLB.507681.170"/>
<organism evidence="2 3">
    <name type="scientific">Trypanosoma cruzi</name>
    <dbReference type="NCBI Taxonomy" id="5693"/>
    <lineage>
        <taxon>Eukaryota</taxon>
        <taxon>Discoba</taxon>
        <taxon>Euglenozoa</taxon>
        <taxon>Kinetoplastea</taxon>
        <taxon>Metakinetoplastina</taxon>
        <taxon>Trypanosomatida</taxon>
        <taxon>Trypanosomatidae</taxon>
        <taxon>Trypanosoma</taxon>
        <taxon>Schizotrypanum</taxon>
    </lineage>
</organism>
<dbReference type="EMBL" id="PRFC01000272">
    <property type="protein sequence ID" value="PWU95008.1"/>
    <property type="molecule type" value="Genomic_DNA"/>
</dbReference>
<dbReference type="CDD" id="cd11709">
    <property type="entry name" value="SPRY"/>
    <property type="match status" value="1"/>
</dbReference>
<sequence>MEIVKHDESITTVTFGWARAGDGYIVQGPQVLHKGGGVSPYRPVIGGLALPPGKGKFFYEITTNTDACKLGLCTEEAFRTDGDLQEVELGKRCNFSAQGEIPSSDNCWVFNCQTSTVEINGREQKKLWRLFVPVSGARFGFLVDTNVGLVQLFVNGEYQGIVFDSCLGLMDKTLCPCIGLEGMDMNNLSIGVGSKSAFVSPLKESPAYLSFREGKDATL</sequence>
<dbReference type="SUPFAM" id="SSF49899">
    <property type="entry name" value="Concanavalin A-like lectins/glucanases"/>
    <property type="match status" value="1"/>
</dbReference>
<dbReference type="OMA" id="KSVTFEW"/>
<gene>
    <name evidence="2" type="ORF">C3747_272g12</name>
</gene>
<dbReference type="VEuPathDB" id="TriTrypDB:C3747_272g12"/>
<feature type="domain" description="B30.2/SPRY" evidence="1">
    <location>
        <begin position="1"/>
        <end position="197"/>
    </location>
</feature>
<dbReference type="VEuPathDB" id="TriTrypDB:TcG_02967"/>
<dbReference type="InterPro" id="IPR013320">
    <property type="entry name" value="ConA-like_dom_sf"/>
</dbReference>
<dbReference type="InterPro" id="IPR043136">
    <property type="entry name" value="B30.2/SPRY_sf"/>
</dbReference>
<dbReference type="AlphaFoldDB" id="A0A2V2VIC3"/>
<dbReference type="Proteomes" id="UP000246078">
    <property type="component" value="Unassembled WGS sequence"/>
</dbReference>
<proteinExistence type="predicted"/>
<dbReference type="VEuPathDB" id="TriTrypDB:TCSYLVIO_005051"/>
<dbReference type="SMR" id="A0A2V2VIC3"/>